<feature type="transmembrane region" description="Helical" evidence="9">
    <location>
        <begin position="310"/>
        <end position="328"/>
    </location>
</feature>
<feature type="transmembrane region" description="Helical" evidence="9">
    <location>
        <begin position="282"/>
        <end position="303"/>
    </location>
</feature>
<accession>A0A7L9J4C3</accession>
<proteinExistence type="inferred from homology"/>
<evidence type="ECO:0000256" key="4">
    <source>
        <dbReference type="ARBA" id="ARBA00022692"/>
    </source>
</evidence>
<evidence type="ECO:0000256" key="9">
    <source>
        <dbReference type="SAM" id="Phobius"/>
    </source>
</evidence>
<keyword evidence="6 9" id="KW-0472">Membrane</keyword>
<protein>
    <submittedName>
        <fullName evidence="10">DUF2029 domain-containing protein</fullName>
    </submittedName>
</protein>
<sequence length="522" mass="57200">MAGTRREVRRPHVEVGQGRPLREARDRRRALLGHVAPRQAGGADDDDVTGSPFVLRGGGGRRRGQTGEDEQGQQQGGRTPGTKGVTSAGHGPTVVIRAGRAGVGHNGDMRRLSRPHLILGVVLFVLVAAWPVAKFLVFFPQDQWQVDVQVYREGGLSVLQGRDIYAQMTQPPQLLPFTYPPIAALLSVPLAFVPFEVAAWGWTIAQLAADVAIVWFAWYRLRERVGVWAPVLVGVVAAGFLWTQPVGDGIRFAQVNAFLVLACLLDLQRPRQRWLMTVPPGVLVGLAMAIKLTPGVFVIHYLVGKRWREAGWAIGTATFVSLAAWFLLPQASFAFWGGALSDPTRLGPNEGSANQAFRATLLRRGLDGPELLLAWAPWLLVVGVAVYWVARRAHRQGDWVAEVAAVGLAGFLLSPVSWVHHLHWIMVIVPAILGPGVVRWRQPDWPRVAAAAVVVAWFVCTLPFWGVLWVRADRDPRWVGDLLQEGNVIGSVVVLVLLAWAVRRSDREMTAAEPEAAPRVTP</sequence>
<feature type="transmembrane region" description="Helical" evidence="9">
    <location>
        <begin position="372"/>
        <end position="390"/>
    </location>
</feature>
<organism evidence="10 11">
    <name type="scientific">Janibacter indicus</name>
    <dbReference type="NCBI Taxonomy" id="857417"/>
    <lineage>
        <taxon>Bacteria</taxon>
        <taxon>Bacillati</taxon>
        <taxon>Actinomycetota</taxon>
        <taxon>Actinomycetes</taxon>
        <taxon>Micrococcales</taxon>
        <taxon>Intrasporangiaceae</taxon>
        <taxon>Janibacter</taxon>
    </lineage>
</organism>
<evidence type="ECO:0000256" key="3">
    <source>
        <dbReference type="ARBA" id="ARBA00022679"/>
    </source>
</evidence>
<feature type="transmembrane region" description="Helical" evidence="9">
    <location>
        <begin position="482"/>
        <end position="502"/>
    </location>
</feature>
<keyword evidence="5 9" id="KW-1133">Transmembrane helix</keyword>
<evidence type="ECO:0000256" key="7">
    <source>
        <dbReference type="ARBA" id="ARBA00024033"/>
    </source>
</evidence>
<dbReference type="AlphaFoldDB" id="A0A7L9J4C3"/>
<evidence type="ECO:0000256" key="5">
    <source>
        <dbReference type="ARBA" id="ARBA00022989"/>
    </source>
</evidence>
<evidence type="ECO:0000313" key="11">
    <source>
        <dbReference type="Proteomes" id="UP000593998"/>
    </source>
</evidence>
<dbReference type="GO" id="GO:0005886">
    <property type="term" value="C:plasma membrane"/>
    <property type="evidence" value="ECO:0007669"/>
    <property type="project" value="UniProtKB-SubCell"/>
</dbReference>
<evidence type="ECO:0000256" key="1">
    <source>
        <dbReference type="ARBA" id="ARBA00004651"/>
    </source>
</evidence>
<keyword evidence="4 9" id="KW-0812">Transmembrane</keyword>
<dbReference type="Proteomes" id="UP000593998">
    <property type="component" value="Chromosome"/>
</dbReference>
<evidence type="ECO:0000256" key="6">
    <source>
        <dbReference type="ARBA" id="ARBA00023136"/>
    </source>
</evidence>
<feature type="transmembrane region" description="Helical" evidence="9">
    <location>
        <begin position="422"/>
        <end position="441"/>
    </location>
</feature>
<reference evidence="10 11" key="1">
    <citation type="submission" date="2020-10" db="EMBL/GenBank/DDBJ databases">
        <title>Janibacter indicus TT2 genome sequence.</title>
        <authorList>
            <person name="Lee K."/>
            <person name="Ganzorig M."/>
        </authorList>
    </citation>
    <scope>NUCLEOTIDE SEQUENCE [LARGE SCALE GENOMIC DNA]</scope>
    <source>
        <strain evidence="10 11">TT2</strain>
    </source>
</reference>
<keyword evidence="2" id="KW-1003">Cell membrane</keyword>
<feature type="transmembrane region" description="Helical" evidence="9">
    <location>
        <begin position="225"/>
        <end position="242"/>
    </location>
</feature>
<evidence type="ECO:0000256" key="2">
    <source>
        <dbReference type="ARBA" id="ARBA00022475"/>
    </source>
</evidence>
<feature type="compositionally biased region" description="Basic and acidic residues" evidence="8">
    <location>
        <begin position="1"/>
        <end position="13"/>
    </location>
</feature>
<feature type="transmembrane region" description="Helical" evidence="9">
    <location>
        <begin position="399"/>
        <end position="416"/>
    </location>
</feature>
<gene>
    <name evidence="10" type="ORF">IGS73_00355</name>
</gene>
<keyword evidence="3" id="KW-0808">Transferase</keyword>
<evidence type="ECO:0000256" key="8">
    <source>
        <dbReference type="SAM" id="MobiDB-lite"/>
    </source>
</evidence>
<name>A0A7L9J4C3_9MICO</name>
<comment type="subcellular location">
    <subcellularLocation>
        <location evidence="1">Cell membrane</location>
        <topology evidence="1">Multi-pass membrane protein</topology>
    </subcellularLocation>
</comment>
<comment type="similarity">
    <text evidence="7">Belongs to the glycosyltransferase 87 family.</text>
</comment>
<dbReference type="Pfam" id="PF09594">
    <property type="entry name" value="GT87"/>
    <property type="match status" value="1"/>
</dbReference>
<dbReference type="GO" id="GO:0016758">
    <property type="term" value="F:hexosyltransferase activity"/>
    <property type="evidence" value="ECO:0007669"/>
    <property type="project" value="InterPro"/>
</dbReference>
<dbReference type="EMBL" id="CP062789">
    <property type="protein sequence ID" value="QOK24408.1"/>
    <property type="molecule type" value="Genomic_DNA"/>
</dbReference>
<evidence type="ECO:0000313" key="10">
    <source>
        <dbReference type="EMBL" id="QOK24408.1"/>
    </source>
</evidence>
<feature type="transmembrane region" description="Helical" evidence="9">
    <location>
        <begin position="448"/>
        <end position="470"/>
    </location>
</feature>
<feature type="transmembrane region" description="Helical" evidence="9">
    <location>
        <begin position="117"/>
        <end position="139"/>
    </location>
</feature>
<feature type="region of interest" description="Disordered" evidence="8">
    <location>
        <begin position="1"/>
        <end position="92"/>
    </location>
</feature>
<dbReference type="InterPro" id="IPR018584">
    <property type="entry name" value="GT87"/>
</dbReference>